<feature type="compositionally biased region" description="Polar residues" evidence="1">
    <location>
        <begin position="1"/>
        <end position="11"/>
    </location>
</feature>
<evidence type="ECO:0000256" key="1">
    <source>
        <dbReference type="SAM" id="MobiDB-lite"/>
    </source>
</evidence>
<name>S2JYZ6_MUCC1</name>
<reference evidence="3" key="1">
    <citation type="submission" date="2013-05" db="EMBL/GenBank/DDBJ databases">
        <title>The Genome sequence of Mucor circinelloides f. circinelloides 1006PhL.</title>
        <authorList>
            <consortium name="The Broad Institute Genomics Platform"/>
            <person name="Cuomo C."/>
            <person name="Earl A."/>
            <person name="Findley K."/>
            <person name="Lee S.C."/>
            <person name="Walker B."/>
            <person name="Young S."/>
            <person name="Zeng Q."/>
            <person name="Gargeya S."/>
            <person name="Fitzgerald M."/>
            <person name="Haas B."/>
            <person name="Abouelleil A."/>
            <person name="Allen A.W."/>
            <person name="Alvarado L."/>
            <person name="Arachchi H.M."/>
            <person name="Berlin A.M."/>
            <person name="Chapman S.B."/>
            <person name="Gainer-Dewar J."/>
            <person name="Goldberg J."/>
            <person name="Griggs A."/>
            <person name="Gujja S."/>
            <person name="Hansen M."/>
            <person name="Howarth C."/>
            <person name="Imamovic A."/>
            <person name="Ireland A."/>
            <person name="Larimer J."/>
            <person name="McCowan C."/>
            <person name="Murphy C."/>
            <person name="Pearson M."/>
            <person name="Poon T.W."/>
            <person name="Priest M."/>
            <person name="Roberts A."/>
            <person name="Saif S."/>
            <person name="Shea T."/>
            <person name="Sisk P."/>
            <person name="Sykes S."/>
            <person name="Wortman J."/>
            <person name="Nusbaum C."/>
            <person name="Birren B."/>
        </authorList>
    </citation>
    <scope>NUCLEOTIDE SEQUENCE [LARGE SCALE GENOMIC DNA]</scope>
    <source>
        <strain evidence="3">1006PhL</strain>
    </source>
</reference>
<organism evidence="2 3">
    <name type="scientific">Mucor circinelloides f. circinelloides (strain 1006PhL)</name>
    <name type="common">Mucormycosis agent</name>
    <name type="synonym">Calyptromyces circinelloides</name>
    <dbReference type="NCBI Taxonomy" id="1220926"/>
    <lineage>
        <taxon>Eukaryota</taxon>
        <taxon>Fungi</taxon>
        <taxon>Fungi incertae sedis</taxon>
        <taxon>Mucoromycota</taxon>
        <taxon>Mucoromycotina</taxon>
        <taxon>Mucoromycetes</taxon>
        <taxon>Mucorales</taxon>
        <taxon>Mucorineae</taxon>
        <taxon>Mucoraceae</taxon>
        <taxon>Mucor</taxon>
    </lineage>
</organism>
<gene>
    <name evidence="2" type="ORF">HMPREF1544_08169</name>
</gene>
<keyword evidence="3" id="KW-1185">Reference proteome</keyword>
<dbReference type="OMA" id="AHIIYLP"/>
<evidence type="ECO:0000313" key="2">
    <source>
        <dbReference type="EMBL" id="EPB85040.1"/>
    </source>
</evidence>
<dbReference type="EMBL" id="KE124022">
    <property type="protein sequence ID" value="EPB85040.1"/>
    <property type="molecule type" value="Genomic_DNA"/>
</dbReference>
<dbReference type="VEuPathDB" id="FungiDB:HMPREF1544_08169"/>
<dbReference type="OrthoDB" id="2258559at2759"/>
<dbReference type="AlphaFoldDB" id="S2JYZ6"/>
<dbReference type="InParanoid" id="S2JYZ6"/>
<evidence type="ECO:0000313" key="3">
    <source>
        <dbReference type="Proteomes" id="UP000014254"/>
    </source>
</evidence>
<feature type="region of interest" description="Disordered" evidence="1">
    <location>
        <begin position="1"/>
        <end position="25"/>
    </location>
</feature>
<accession>S2JYZ6</accession>
<proteinExistence type="predicted"/>
<dbReference type="Proteomes" id="UP000014254">
    <property type="component" value="Unassembled WGS sequence"/>
</dbReference>
<sequence>MKQLQVNTDITSVDEDDLSSPPSSPPPAHIIYLPETYHYAGNNLNQGNQSNENRDQKSVPYYAVISRRKLFTVAKTLVKFIFKNNNILLFINIINNLWKQRIHFIRPAVHVAKQILFVVQHSSYRQCLRYLIHFMDYHFNKSFTKKQQMHLMTTAKNSSKSPFTTIILLLSTMTHLLAVTSKIGSKWTQNFIKSLGGLDSIVLAACTIAFTKSLQSDRIF</sequence>
<protein>
    <submittedName>
        <fullName evidence="2">Uncharacterized protein</fullName>
    </submittedName>
</protein>